<dbReference type="GO" id="GO:0006302">
    <property type="term" value="P:double-strand break repair"/>
    <property type="evidence" value="ECO:0007669"/>
    <property type="project" value="EnsemblMetazoa"/>
</dbReference>
<accession>E3NAE2</accession>
<feature type="compositionally biased region" description="Low complexity" evidence="1">
    <location>
        <begin position="187"/>
        <end position="207"/>
    </location>
</feature>
<dbReference type="HOGENOM" id="CLU_026666_0_0_1"/>
<dbReference type="SMART" id="SM00355">
    <property type="entry name" value="ZnF_C2H2"/>
    <property type="match status" value="3"/>
</dbReference>
<sequence>MAQQVCPLCSANIEGDDPHIYKHFKYKRFDCGDKACTSLFYTETERNAHCSETKHKRSFQFQKTVNPYMEQMIAMIVEDAKELATEDMETVCKNRFEAIKKKKKSDLFKKRVIPTAQPSSESAPGTSGSSATSPSEAPSAAKKRNNEEASTSTPATKRTKSGAASSPATSSNNSARRSTDNQPTPSPTSQPTSSAQEVVDSTTTDTTPPVPKQPRKKRDSAAAGNSSKADEDAAALERIAGVGDDYSSDKRELVKVACEQCKQEIPYLYFLRKQHVIVCHLKTISEDDEDHEEICKAEMDRCFPDGPNSKLACQACNDNKDVTANRRREHIEYNHYSILPELKCPLDGCVEVYKRQCDLAGHMKAVMHNKMSMSRCKDKKFQESRARRNRMIDELKRRCFPWSEVEENAKMIAKTLQAPEKHASGSLQADIRLAEAGKTRRAPQYQYGSDDSSDDDGESTPSVTADADADESTTDNQPINQADLEIIEVFWNKAINNQITRPVQIKQEPADDVAEGVGSGGAAPSAPSAPSAPTVPTFRVKQEVVEEEPKEEERSSR</sequence>
<feature type="domain" description="C2H2-type" evidence="2">
    <location>
        <begin position="344"/>
        <end position="368"/>
    </location>
</feature>
<feature type="compositionally biased region" description="Low complexity" evidence="1">
    <location>
        <begin position="522"/>
        <end position="537"/>
    </location>
</feature>
<dbReference type="EMBL" id="DS268574">
    <property type="protein sequence ID" value="EFO91064.1"/>
    <property type="molecule type" value="Genomic_DNA"/>
</dbReference>
<organism evidence="4">
    <name type="scientific">Caenorhabditis remanei</name>
    <name type="common">Caenorhabditis vulgaris</name>
    <dbReference type="NCBI Taxonomy" id="31234"/>
    <lineage>
        <taxon>Eukaryota</taxon>
        <taxon>Metazoa</taxon>
        <taxon>Ecdysozoa</taxon>
        <taxon>Nematoda</taxon>
        <taxon>Chromadorea</taxon>
        <taxon>Rhabditida</taxon>
        <taxon>Rhabditina</taxon>
        <taxon>Rhabditomorpha</taxon>
        <taxon>Rhabditoidea</taxon>
        <taxon>Rhabditidae</taxon>
        <taxon>Peloderinae</taxon>
        <taxon>Caenorhabditis</taxon>
    </lineage>
</organism>
<dbReference type="OrthoDB" id="5857918at2759"/>
<gene>
    <name evidence="3" type="primary">Cre-ztf-8</name>
    <name evidence="3" type="ORF">CRE_31477</name>
</gene>
<dbReference type="InParanoid" id="E3NAE2"/>
<dbReference type="GO" id="GO:0005730">
    <property type="term" value="C:nucleolus"/>
    <property type="evidence" value="ECO:0007669"/>
    <property type="project" value="EnsemblMetazoa"/>
</dbReference>
<feature type="region of interest" description="Disordered" evidence="1">
    <location>
        <begin position="506"/>
        <end position="557"/>
    </location>
</feature>
<dbReference type="AlphaFoldDB" id="E3NAE2"/>
<dbReference type="GO" id="GO:0000793">
    <property type="term" value="C:condensed chromosome"/>
    <property type="evidence" value="ECO:0007669"/>
    <property type="project" value="EnsemblMetazoa"/>
</dbReference>
<dbReference type="FunCoup" id="E3NAE2">
    <property type="interactions" value="1672"/>
</dbReference>
<dbReference type="Proteomes" id="UP000008281">
    <property type="component" value="Unassembled WGS sequence"/>
</dbReference>
<name>E3NAE2_CAERE</name>
<evidence type="ECO:0000313" key="3">
    <source>
        <dbReference type="EMBL" id="EFO91064.1"/>
    </source>
</evidence>
<reference evidence="3" key="1">
    <citation type="submission" date="2007-07" db="EMBL/GenBank/DDBJ databases">
        <title>PCAP assembly of the Caenorhabditis remanei genome.</title>
        <authorList>
            <consortium name="The Caenorhabditis remanei Sequencing Consortium"/>
            <person name="Wilson R.K."/>
        </authorList>
    </citation>
    <scope>NUCLEOTIDE SEQUENCE [LARGE SCALE GENOMIC DNA]</scope>
    <source>
        <strain evidence="3">PB4641</strain>
    </source>
</reference>
<feature type="region of interest" description="Disordered" evidence="1">
    <location>
        <begin position="438"/>
        <end position="480"/>
    </location>
</feature>
<protein>
    <submittedName>
        <fullName evidence="3">CRE-ZTF-8 protein</fullName>
    </submittedName>
</protein>
<dbReference type="eggNOG" id="ENOG502TG0G">
    <property type="taxonomic scope" value="Eukaryota"/>
</dbReference>
<evidence type="ECO:0000313" key="4">
    <source>
        <dbReference type="Proteomes" id="UP000008281"/>
    </source>
</evidence>
<dbReference type="PROSITE" id="PS00028">
    <property type="entry name" value="ZINC_FINGER_C2H2_1"/>
    <property type="match status" value="1"/>
</dbReference>
<feature type="compositionally biased region" description="Low complexity" evidence="1">
    <location>
        <begin position="118"/>
        <end position="140"/>
    </location>
</feature>
<dbReference type="OMA" id="YKHFKYK"/>
<dbReference type="STRING" id="31234.E3NAE2"/>
<keyword evidence="4" id="KW-1185">Reference proteome</keyword>
<evidence type="ECO:0000256" key="1">
    <source>
        <dbReference type="SAM" id="MobiDB-lite"/>
    </source>
</evidence>
<feature type="compositionally biased region" description="Low complexity" evidence="1">
    <location>
        <begin position="161"/>
        <end position="176"/>
    </location>
</feature>
<feature type="region of interest" description="Disordered" evidence="1">
    <location>
        <begin position="110"/>
        <end position="232"/>
    </location>
</feature>
<dbReference type="InterPro" id="IPR013087">
    <property type="entry name" value="Znf_C2H2_type"/>
</dbReference>
<proteinExistence type="predicted"/>
<evidence type="ECO:0000259" key="2">
    <source>
        <dbReference type="PROSITE" id="PS00028"/>
    </source>
</evidence>